<dbReference type="GO" id="GO:0008270">
    <property type="term" value="F:zinc ion binding"/>
    <property type="evidence" value="ECO:0007669"/>
    <property type="project" value="UniProtKB-KW"/>
</dbReference>
<evidence type="ECO:0000256" key="4">
    <source>
        <dbReference type="PROSITE-ProRule" id="PRU00134"/>
    </source>
</evidence>
<dbReference type="Proteomes" id="UP000724874">
    <property type="component" value="Unassembled WGS sequence"/>
</dbReference>
<feature type="domain" description="MYND-type" evidence="5">
    <location>
        <begin position="22"/>
        <end position="62"/>
    </location>
</feature>
<dbReference type="PROSITE" id="PS50865">
    <property type="entry name" value="ZF_MYND_2"/>
    <property type="match status" value="1"/>
</dbReference>
<keyword evidence="3" id="KW-0862">Zinc</keyword>
<dbReference type="Gene3D" id="6.10.140.2220">
    <property type="match status" value="1"/>
</dbReference>
<dbReference type="AlphaFoldDB" id="A0A9P5NFY0"/>
<protein>
    <recommendedName>
        <fullName evidence="5">MYND-type domain-containing protein</fullName>
    </recommendedName>
</protein>
<dbReference type="PROSITE" id="PS01360">
    <property type="entry name" value="ZF_MYND_1"/>
    <property type="match status" value="1"/>
</dbReference>
<accession>A0A9P5NFY0</accession>
<evidence type="ECO:0000313" key="6">
    <source>
        <dbReference type="EMBL" id="KAF8881407.1"/>
    </source>
</evidence>
<sequence length="503" mass="57386">MAANIIVPKDIPPIFSVLGLACYHCLKERSATSPLLQCGCRHVWYCGPECQKAQWPQHKHLCYAFRAMEMKYAKELLDHYKLVREDPVTHIAEDERELEECLDKVGCLAMDKLEELLKRGLSSDECNVVAWEPHCLACGRSDAIFRIEAYLGNHEPRSPGLKPCPDCGFSFFCSDLHWHTVMSKHQVEPCRYGRENLTQCEMNKISLQDARLSQVVTPGDNVGNFLWLPERTVTSWTSLRSINWIDYESDLAKAYSSHSWRGLSFLKALVRAATENLSMPMTILWSLEVLNDYNDAWTRKDVLNIHVIGASSVEILGARVFEEILHRVPLLKTLKLTFIGPDLKFLTGPNPTVTEMKTCSQCSCFDRRMIHDHHPKYPFNLSFPSCPPIPSSRTYHEFIAEQGNRFIKPDLAIAFDSVCCKGHIASWTHTYQAMFQRKIPSIFTAYNKEEAETEAVLFSGVGINLHPALGPRANPWGSWIWKPDARKLTRFYAVNSWISGGFR</sequence>
<reference evidence="6" key="1">
    <citation type="submission" date="2020-11" db="EMBL/GenBank/DDBJ databases">
        <authorList>
            <consortium name="DOE Joint Genome Institute"/>
            <person name="Ahrendt S."/>
            <person name="Riley R."/>
            <person name="Andreopoulos W."/>
            <person name="LaButti K."/>
            <person name="Pangilinan J."/>
            <person name="Ruiz-duenas F.J."/>
            <person name="Barrasa J.M."/>
            <person name="Sanchez-Garcia M."/>
            <person name="Camarero S."/>
            <person name="Miyauchi S."/>
            <person name="Serrano A."/>
            <person name="Linde D."/>
            <person name="Babiker R."/>
            <person name="Drula E."/>
            <person name="Ayuso-Fernandez I."/>
            <person name="Pacheco R."/>
            <person name="Padilla G."/>
            <person name="Ferreira P."/>
            <person name="Barriuso J."/>
            <person name="Kellner H."/>
            <person name="Castanera R."/>
            <person name="Alfaro M."/>
            <person name="Ramirez L."/>
            <person name="Pisabarro A.G."/>
            <person name="Kuo A."/>
            <person name="Tritt A."/>
            <person name="Lipzen A."/>
            <person name="He G."/>
            <person name="Yan M."/>
            <person name="Ng V."/>
            <person name="Cullen D."/>
            <person name="Martin F."/>
            <person name="Rosso M.-N."/>
            <person name="Henrissat B."/>
            <person name="Hibbett D."/>
            <person name="Martinez A.T."/>
            <person name="Grigoriev I.V."/>
        </authorList>
    </citation>
    <scope>NUCLEOTIDE SEQUENCE</scope>
    <source>
        <strain evidence="6">AH 44721</strain>
    </source>
</reference>
<dbReference type="OrthoDB" id="432970at2759"/>
<evidence type="ECO:0000256" key="2">
    <source>
        <dbReference type="ARBA" id="ARBA00022771"/>
    </source>
</evidence>
<evidence type="ECO:0000313" key="7">
    <source>
        <dbReference type="Proteomes" id="UP000724874"/>
    </source>
</evidence>
<dbReference type="Pfam" id="PF20179">
    <property type="entry name" value="MSS51_C"/>
    <property type="match status" value="1"/>
</dbReference>
<name>A0A9P5NFY0_GYMJU</name>
<gene>
    <name evidence="6" type="ORF">CPB84DRAFT_1735211</name>
</gene>
<comment type="caution">
    <text evidence="6">The sequence shown here is derived from an EMBL/GenBank/DDBJ whole genome shotgun (WGS) entry which is preliminary data.</text>
</comment>
<dbReference type="InterPro" id="IPR002893">
    <property type="entry name" value="Znf_MYND"/>
</dbReference>
<dbReference type="SUPFAM" id="SSF144232">
    <property type="entry name" value="HIT/MYND zinc finger-like"/>
    <property type="match status" value="1"/>
</dbReference>
<proteinExistence type="predicted"/>
<evidence type="ECO:0000256" key="1">
    <source>
        <dbReference type="ARBA" id="ARBA00022723"/>
    </source>
</evidence>
<evidence type="ECO:0000256" key="3">
    <source>
        <dbReference type="ARBA" id="ARBA00022833"/>
    </source>
</evidence>
<evidence type="ECO:0000259" key="5">
    <source>
        <dbReference type="PROSITE" id="PS50865"/>
    </source>
</evidence>
<dbReference type="PANTHER" id="PTHR28069">
    <property type="entry name" value="GH20023P"/>
    <property type="match status" value="1"/>
</dbReference>
<keyword evidence="2 4" id="KW-0863">Zinc-finger</keyword>
<dbReference type="InterPro" id="IPR046824">
    <property type="entry name" value="Mss51-like_C"/>
</dbReference>
<organism evidence="6 7">
    <name type="scientific">Gymnopilus junonius</name>
    <name type="common">Spectacular rustgill mushroom</name>
    <name type="synonym">Gymnopilus spectabilis subsp. junonius</name>
    <dbReference type="NCBI Taxonomy" id="109634"/>
    <lineage>
        <taxon>Eukaryota</taxon>
        <taxon>Fungi</taxon>
        <taxon>Dikarya</taxon>
        <taxon>Basidiomycota</taxon>
        <taxon>Agaricomycotina</taxon>
        <taxon>Agaricomycetes</taxon>
        <taxon>Agaricomycetidae</taxon>
        <taxon>Agaricales</taxon>
        <taxon>Agaricineae</taxon>
        <taxon>Hymenogastraceae</taxon>
        <taxon>Gymnopilus</taxon>
    </lineage>
</organism>
<dbReference type="Pfam" id="PF01753">
    <property type="entry name" value="zf-MYND"/>
    <property type="match status" value="1"/>
</dbReference>
<keyword evidence="7" id="KW-1185">Reference proteome</keyword>
<keyword evidence="1" id="KW-0479">Metal-binding</keyword>
<dbReference type="EMBL" id="JADNYJ010000132">
    <property type="protein sequence ID" value="KAF8881407.1"/>
    <property type="molecule type" value="Genomic_DNA"/>
</dbReference>